<comment type="caution">
    <text evidence="7">The sequence shown here is derived from an EMBL/GenBank/DDBJ whole genome shotgun (WGS) entry which is preliminary data.</text>
</comment>
<evidence type="ECO:0000313" key="8">
    <source>
        <dbReference type="Proteomes" id="UP001347796"/>
    </source>
</evidence>
<dbReference type="EMBL" id="JAZGQO010000011">
    <property type="protein sequence ID" value="KAK6173042.1"/>
    <property type="molecule type" value="Genomic_DNA"/>
</dbReference>
<evidence type="ECO:0000256" key="6">
    <source>
        <dbReference type="SAM" id="SignalP"/>
    </source>
</evidence>
<name>A0AAN8J8U4_PATCE</name>
<dbReference type="PANTHER" id="PTHR21284">
    <property type="entry name" value="EG:80H7.2 PROTEIN"/>
    <property type="match status" value="1"/>
</dbReference>
<feature type="transmembrane region" description="Helical" evidence="5">
    <location>
        <begin position="93"/>
        <end position="116"/>
    </location>
</feature>
<keyword evidence="8" id="KW-1185">Reference proteome</keyword>
<evidence type="ECO:0000256" key="5">
    <source>
        <dbReference type="SAM" id="Phobius"/>
    </source>
</evidence>
<evidence type="ECO:0000256" key="2">
    <source>
        <dbReference type="ARBA" id="ARBA00022692"/>
    </source>
</evidence>
<dbReference type="Proteomes" id="UP001347796">
    <property type="component" value="Unassembled WGS sequence"/>
</dbReference>
<dbReference type="Gene3D" id="1.20.140.150">
    <property type="match status" value="1"/>
</dbReference>
<keyword evidence="6" id="KW-0732">Signal</keyword>
<keyword evidence="3 5" id="KW-1133">Transmembrane helix</keyword>
<dbReference type="PANTHER" id="PTHR21284:SF12">
    <property type="entry name" value="EG:80H7.2 PROTEIN"/>
    <property type="match status" value="1"/>
</dbReference>
<reference evidence="7 8" key="1">
    <citation type="submission" date="2024-01" db="EMBL/GenBank/DDBJ databases">
        <title>The genome of the rayed Mediterranean limpet Patella caerulea (Linnaeus, 1758).</title>
        <authorList>
            <person name="Anh-Thu Weber A."/>
            <person name="Halstead-Nussloch G."/>
        </authorList>
    </citation>
    <scope>NUCLEOTIDE SEQUENCE [LARGE SCALE GENOMIC DNA]</scope>
    <source>
        <strain evidence="7">AATW-2023a</strain>
        <tissue evidence="7">Whole specimen</tissue>
    </source>
</reference>
<organism evidence="7 8">
    <name type="scientific">Patella caerulea</name>
    <name type="common">Rayed Mediterranean limpet</name>
    <dbReference type="NCBI Taxonomy" id="87958"/>
    <lineage>
        <taxon>Eukaryota</taxon>
        <taxon>Metazoa</taxon>
        <taxon>Spiralia</taxon>
        <taxon>Lophotrochozoa</taxon>
        <taxon>Mollusca</taxon>
        <taxon>Gastropoda</taxon>
        <taxon>Patellogastropoda</taxon>
        <taxon>Patelloidea</taxon>
        <taxon>Patellidae</taxon>
        <taxon>Patella</taxon>
    </lineage>
</organism>
<feature type="signal peptide" evidence="6">
    <location>
        <begin position="1"/>
        <end position="23"/>
    </location>
</feature>
<feature type="chain" id="PRO_5042980265" evidence="6">
    <location>
        <begin position="24"/>
        <end position="197"/>
    </location>
</feature>
<protein>
    <submittedName>
        <fullName evidence="7">Uncharacterized protein</fullName>
    </submittedName>
</protein>
<sequence>MASCLVITSIICVLLTTVATIVAFATPNWIGFRGLNDAELCGCRGRHCDCGLWLFCTGGGVTNTGSLDNCRWFFSQDFQIERSLPEWFKAVQGLFSCAIASSLLSLLIGLFSLCCYCKTCNPHQAAGAFINLTFLLLAIGVCVFGAKAHMDHKTEVLARSGSMDPLFGWSFWVGVGAAGMALISSILYFCVGRQDEF</sequence>
<dbReference type="GO" id="GO:0016020">
    <property type="term" value="C:membrane"/>
    <property type="evidence" value="ECO:0007669"/>
    <property type="project" value="UniProtKB-SubCell"/>
</dbReference>
<evidence type="ECO:0000313" key="7">
    <source>
        <dbReference type="EMBL" id="KAK6173042.1"/>
    </source>
</evidence>
<keyword evidence="4 5" id="KW-0472">Membrane</keyword>
<evidence type="ECO:0000256" key="3">
    <source>
        <dbReference type="ARBA" id="ARBA00022989"/>
    </source>
</evidence>
<keyword evidence="2 5" id="KW-0812">Transmembrane</keyword>
<feature type="transmembrane region" description="Helical" evidence="5">
    <location>
        <begin position="166"/>
        <end position="191"/>
    </location>
</feature>
<dbReference type="Pfam" id="PF00822">
    <property type="entry name" value="PMP22_Claudin"/>
    <property type="match status" value="1"/>
</dbReference>
<gene>
    <name evidence="7" type="ORF">SNE40_016577</name>
</gene>
<dbReference type="AlphaFoldDB" id="A0AAN8J8U4"/>
<feature type="transmembrane region" description="Helical" evidence="5">
    <location>
        <begin position="128"/>
        <end position="146"/>
    </location>
</feature>
<accession>A0AAN8J8U4</accession>
<evidence type="ECO:0000256" key="4">
    <source>
        <dbReference type="ARBA" id="ARBA00023136"/>
    </source>
</evidence>
<comment type="subcellular location">
    <subcellularLocation>
        <location evidence="1">Membrane</location>
        <topology evidence="1">Multi-pass membrane protein</topology>
    </subcellularLocation>
</comment>
<dbReference type="InterPro" id="IPR004031">
    <property type="entry name" value="PMP22/EMP/MP20/Claudin"/>
</dbReference>
<evidence type="ECO:0000256" key="1">
    <source>
        <dbReference type="ARBA" id="ARBA00004141"/>
    </source>
</evidence>
<proteinExistence type="predicted"/>